<evidence type="ECO:0000256" key="6">
    <source>
        <dbReference type="RuleBase" id="RU363041"/>
    </source>
</evidence>
<dbReference type="Proteomes" id="UP000196151">
    <property type="component" value="Chromosome"/>
</dbReference>
<evidence type="ECO:0000256" key="4">
    <source>
        <dbReference type="ARBA" id="ARBA00022989"/>
    </source>
</evidence>
<dbReference type="PANTHER" id="PTHR43701">
    <property type="entry name" value="MEMBRANE TRANSPORTER PROTEIN MJ0441-RELATED"/>
    <property type="match status" value="1"/>
</dbReference>
<sequence length="263" mass="28877">MKILLIYFVTVFLSNTVGALSGMGGGVIIKPALDFLGYHSLNTIAFYSSVAVFTMSISSTYKQYQNGIHIQWKKAAGVSMGSLIGGMIGDLLLNRALIATSNQEQVQMIQYSIMLVTLILVLLYNQFSDWHFQFKRSSVFVFVGLFLGILSTFLGIGGGPINVACLIFFFGMEIKSATVYSIITIFFSQLAKLGTIAFSTGFAGFDLTMLWAIIPAALLGGYVGGVFSKKMSEQHVAQLYSFVIFLVILLNSYNLWMIVKGYL</sequence>
<reference evidence="8" key="3">
    <citation type="submission" date="2024-03" db="EMBL/GenBank/DDBJ databases">
        <title>The Genome Sequence of Enterococcus sp. DIV0238c.</title>
        <authorList>
            <consortium name="The Broad Institute Genomics Platform"/>
            <consortium name="The Broad Institute Microbial Omics Core"/>
            <consortium name="The Broad Institute Genomic Center for Infectious Diseases"/>
            <person name="Earl A."/>
            <person name="Manson A."/>
            <person name="Gilmore M."/>
            <person name="Schwartman J."/>
            <person name="Shea T."/>
            <person name="Abouelleil A."/>
            <person name="Cao P."/>
            <person name="Chapman S."/>
            <person name="Cusick C."/>
            <person name="Young S."/>
            <person name="Neafsey D."/>
            <person name="Nusbaum C."/>
            <person name="Birren B."/>
        </authorList>
    </citation>
    <scope>NUCLEOTIDE SEQUENCE</scope>
    <source>
        <strain evidence="8">9D6_DIV0238</strain>
    </source>
</reference>
<dbReference type="InterPro" id="IPR051598">
    <property type="entry name" value="TSUP/Inactive_protease-like"/>
</dbReference>
<feature type="transmembrane region" description="Helical" evidence="6">
    <location>
        <begin position="109"/>
        <end position="127"/>
    </location>
</feature>
<dbReference type="AlphaFoldDB" id="A0A200J6A6"/>
<evidence type="ECO:0000313" key="9">
    <source>
        <dbReference type="Proteomes" id="UP000196151"/>
    </source>
</evidence>
<keyword evidence="3 6" id="KW-0812">Transmembrane</keyword>
<proteinExistence type="inferred from homology"/>
<evidence type="ECO:0000313" key="7">
    <source>
        <dbReference type="EMBL" id="OUZ32714.1"/>
    </source>
</evidence>
<keyword evidence="9" id="KW-1185">Reference proteome</keyword>
<comment type="similarity">
    <text evidence="2 6">Belongs to the 4-toluene sulfonate uptake permease (TSUP) (TC 2.A.102) family.</text>
</comment>
<reference evidence="7" key="1">
    <citation type="submission" date="2017-05" db="EMBL/GenBank/DDBJ databases">
        <title>The Genome Sequence of Enterococcus sp. 9D6_DIV0238.</title>
        <authorList>
            <consortium name="The Broad Institute Genomics Platform"/>
            <consortium name="The Broad Institute Genomic Center for Infectious Diseases"/>
            <person name="Earl A."/>
            <person name="Manson A."/>
            <person name="Schwartman J."/>
            <person name="Gilmore M."/>
            <person name="Abouelleil A."/>
            <person name="Cao P."/>
            <person name="Chapman S."/>
            <person name="Cusick C."/>
            <person name="Shea T."/>
            <person name="Young S."/>
            <person name="Neafsey D."/>
            <person name="Nusbaum C."/>
            <person name="Birren B."/>
        </authorList>
    </citation>
    <scope>NUCLEOTIDE SEQUENCE [LARGE SCALE GENOMIC DNA]</scope>
    <source>
        <strain evidence="7">9D6_DIV0238</strain>
    </source>
</reference>
<evidence type="ECO:0000256" key="1">
    <source>
        <dbReference type="ARBA" id="ARBA00004141"/>
    </source>
</evidence>
<protein>
    <recommendedName>
        <fullName evidence="6">Probable membrane transporter protein</fullName>
    </recommendedName>
</protein>
<organism evidence="7">
    <name type="scientific">Candidatus Enterococcus dunnyi</name>
    <dbReference type="NCBI Taxonomy" id="1834192"/>
    <lineage>
        <taxon>Bacteria</taxon>
        <taxon>Bacillati</taxon>
        <taxon>Bacillota</taxon>
        <taxon>Bacilli</taxon>
        <taxon>Lactobacillales</taxon>
        <taxon>Enterococcaceae</taxon>
        <taxon>Enterococcus</taxon>
    </lineage>
</organism>
<dbReference type="InterPro" id="IPR002781">
    <property type="entry name" value="TM_pro_TauE-like"/>
</dbReference>
<feature type="transmembrane region" description="Helical" evidence="6">
    <location>
        <begin position="239"/>
        <end position="259"/>
    </location>
</feature>
<reference evidence="8" key="2">
    <citation type="submission" date="2017-05" db="EMBL/GenBank/DDBJ databases">
        <authorList>
            <consortium name="The Broad Institute Genomics Platform"/>
            <consortium name="The Broad Institute Genomic Center for Infectious Diseases"/>
            <person name="Earl A."/>
            <person name="Manson A."/>
            <person name="Schwartman J."/>
            <person name="Gilmore M."/>
            <person name="Abouelleil A."/>
            <person name="Cao P."/>
            <person name="Chapman S."/>
            <person name="Cusick C."/>
            <person name="Shea T."/>
            <person name="Young S."/>
            <person name="Neafsey D."/>
            <person name="Nusbaum C."/>
            <person name="Birren B."/>
        </authorList>
    </citation>
    <scope>NUCLEOTIDE SEQUENCE</scope>
    <source>
        <strain evidence="8">9D6_DIV0238</strain>
    </source>
</reference>
<dbReference type="EMBL" id="NIBQ01000002">
    <property type="protein sequence ID" value="OUZ32714.1"/>
    <property type="molecule type" value="Genomic_DNA"/>
</dbReference>
<dbReference type="Pfam" id="PF01925">
    <property type="entry name" value="TauE"/>
    <property type="match status" value="1"/>
</dbReference>
<feature type="transmembrane region" description="Helical" evidence="6">
    <location>
        <begin position="75"/>
        <end position="97"/>
    </location>
</feature>
<dbReference type="GO" id="GO:0005886">
    <property type="term" value="C:plasma membrane"/>
    <property type="evidence" value="ECO:0007669"/>
    <property type="project" value="UniProtKB-SubCell"/>
</dbReference>
<dbReference type="PANTHER" id="PTHR43701:SF2">
    <property type="entry name" value="MEMBRANE TRANSPORTER PROTEIN YJNA-RELATED"/>
    <property type="match status" value="1"/>
</dbReference>
<feature type="transmembrane region" description="Helical" evidence="6">
    <location>
        <begin position="139"/>
        <end position="172"/>
    </location>
</feature>
<evidence type="ECO:0000313" key="8">
    <source>
        <dbReference type="EMBL" id="WYJ94152.1"/>
    </source>
</evidence>
<dbReference type="OrthoDB" id="3181470at2"/>
<dbReference type="EMBL" id="CP147246">
    <property type="protein sequence ID" value="WYJ94152.1"/>
    <property type="molecule type" value="Genomic_DNA"/>
</dbReference>
<evidence type="ECO:0000256" key="2">
    <source>
        <dbReference type="ARBA" id="ARBA00009142"/>
    </source>
</evidence>
<evidence type="ECO:0000256" key="3">
    <source>
        <dbReference type="ARBA" id="ARBA00022692"/>
    </source>
</evidence>
<gene>
    <name evidence="7" type="ORF">A5889_001423</name>
    <name evidence="8" type="ORF">A5889_001654</name>
</gene>
<keyword evidence="5 6" id="KW-0472">Membrane</keyword>
<comment type="subcellular location">
    <subcellularLocation>
        <location evidence="6">Cell membrane</location>
        <topology evidence="6">Multi-pass membrane protein</topology>
    </subcellularLocation>
    <subcellularLocation>
        <location evidence="1">Membrane</location>
        <topology evidence="1">Multi-pass membrane protein</topology>
    </subcellularLocation>
</comment>
<dbReference type="RefSeq" id="WP_087640562.1">
    <property type="nucleotide sequence ID" value="NZ_CP147246.1"/>
</dbReference>
<keyword evidence="6" id="KW-1003">Cell membrane</keyword>
<evidence type="ECO:0000256" key="5">
    <source>
        <dbReference type="ARBA" id="ARBA00023136"/>
    </source>
</evidence>
<accession>A0A200J6A6</accession>
<name>A0A200J6A6_9ENTE</name>
<keyword evidence="4 6" id="KW-1133">Transmembrane helix</keyword>
<feature type="transmembrane region" description="Helical" evidence="6">
    <location>
        <begin position="210"/>
        <end position="227"/>
    </location>
</feature>